<organism evidence="3 4">
    <name type="scientific">Triticum turgidum subsp. durum</name>
    <name type="common">Durum wheat</name>
    <name type="synonym">Triticum durum</name>
    <dbReference type="NCBI Taxonomy" id="4567"/>
    <lineage>
        <taxon>Eukaryota</taxon>
        <taxon>Viridiplantae</taxon>
        <taxon>Streptophyta</taxon>
        <taxon>Embryophyta</taxon>
        <taxon>Tracheophyta</taxon>
        <taxon>Spermatophyta</taxon>
        <taxon>Magnoliopsida</taxon>
        <taxon>Liliopsida</taxon>
        <taxon>Poales</taxon>
        <taxon>Poaceae</taxon>
        <taxon>BOP clade</taxon>
        <taxon>Pooideae</taxon>
        <taxon>Triticodae</taxon>
        <taxon>Triticeae</taxon>
        <taxon>Triticinae</taxon>
        <taxon>Triticum</taxon>
    </lineage>
</organism>
<dbReference type="InterPro" id="IPR000504">
    <property type="entry name" value="RRM_dom"/>
</dbReference>
<evidence type="ECO:0000259" key="2">
    <source>
        <dbReference type="Pfam" id="PF00076"/>
    </source>
</evidence>
<dbReference type="GO" id="GO:0003723">
    <property type="term" value="F:RNA binding"/>
    <property type="evidence" value="ECO:0007669"/>
    <property type="project" value="InterPro"/>
</dbReference>
<dbReference type="Pfam" id="PF00076">
    <property type="entry name" value="RRM_1"/>
    <property type="match status" value="1"/>
</dbReference>
<feature type="compositionally biased region" description="Basic residues" evidence="1">
    <location>
        <begin position="68"/>
        <end position="78"/>
    </location>
</feature>
<protein>
    <recommendedName>
        <fullName evidence="2">RRM domain-containing protein</fullName>
    </recommendedName>
</protein>
<feature type="region of interest" description="Disordered" evidence="1">
    <location>
        <begin position="1"/>
        <end position="22"/>
    </location>
</feature>
<dbReference type="Gramene" id="TRITD1Av1G207610.1">
    <property type="protein sequence ID" value="TRITD1Av1G207610.1"/>
    <property type="gene ID" value="TRITD1Av1G207610"/>
</dbReference>
<gene>
    <name evidence="3" type="ORF">TRITD_1Av1G207610</name>
</gene>
<reference evidence="3 4" key="1">
    <citation type="submission" date="2017-09" db="EMBL/GenBank/DDBJ databases">
        <authorList>
            <consortium name="International Durum Wheat Genome Sequencing Consortium (IDWGSC)"/>
            <person name="Milanesi L."/>
        </authorList>
    </citation>
    <scope>NUCLEOTIDE SEQUENCE [LARGE SCALE GENOMIC DNA]</scope>
    <source>
        <strain evidence="4">cv. Svevo</strain>
    </source>
</reference>
<dbReference type="Proteomes" id="UP000324705">
    <property type="component" value="Chromosome 1A"/>
</dbReference>
<dbReference type="EMBL" id="LT934111">
    <property type="protein sequence ID" value="VAH10271.1"/>
    <property type="molecule type" value="Genomic_DNA"/>
</dbReference>
<accession>A0A9R0V2Y0</accession>
<dbReference type="SUPFAM" id="SSF54928">
    <property type="entry name" value="RNA-binding domain, RBD"/>
    <property type="match status" value="1"/>
</dbReference>
<evidence type="ECO:0000313" key="3">
    <source>
        <dbReference type="EMBL" id="VAH10271.1"/>
    </source>
</evidence>
<evidence type="ECO:0000256" key="1">
    <source>
        <dbReference type="SAM" id="MobiDB-lite"/>
    </source>
</evidence>
<dbReference type="PANTHER" id="PTHR48037">
    <property type="entry name" value="ATPASE E1"/>
    <property type="match status" value="1"/>
</dbReference>
<keyword evidence="4" id="KW-1185">Reference proteome</keyword>
<feature type="region of interest" description="Disordered" evidence="1">
    <location>
        <begin position="58"/>
        <end position="94"/>
    </location>
</feature>
<dbReference type="PANTHER" id="PTHR48037:SF1">
    <property type="entry name" value="RRM DOMAIN-CONTAINING PROTEIN"/>
    <property type="match status" value="1"/>
</dbReference>
<dbReference type="InterPro" id="IPR012677">
    <property type="entry name" value="Nucleotide-bd_a/b_plait_sf"/>
</dbReference>
<feature type="compositionally biased region" description="Basic and acidic residues" evidence="1">
    <location>
        <begin position="79"/>
        <end position="89"/>
    </location>
</feature>
<proteinExistence type="predicted"/>
<feature type="domain" description="RRM" evidence="2">
    <location>
        <begin position="102"/>
        <end position="158"/>
    </location>
</feature>
<evidence type="ECO:0000313" key="4">
    <source>
        <dbReference type="Proteomes" id="UP000324705"/>
    </source>
</evidence>
<dbReference type="InterPro" id="IPR035979">
    <property type="entry name" value="RBD_domain_sf"/>
</dbReference>
<name>A0A9R0V2Y0_TRITD</name>
<dbReference type="AlphaFoldDB" id="A0A9R0V2Y0"/>
<dbReference type="Gene3D" id="3.30.70.330">
    <property type="match status" value="1"/>
</dbReference>
<sequence length="212" mass="23862">MRKGMAPPSPLPPRAAGLLGSPPRCVRVRRRCHRHHARPVFSVHPFLGSPASAFLPASNPRLLPTPQLHRRSRHHRRLHEPAGAEEHPLHRWTGGGGGEKILHAVFVPFRENKGVKRPLDQATQKHCSFGFFTFLERENTATAMDNMDGAEFFGRELRLPRENQGRGAGMGCAARYVPCFSSVQLRHALLSCLRTWLLDTRVRVAKCFSYLV</sequence>